<evidence type="ECO:0000256" key="8">
    <source>
        <dbReference type="PROSITE-ProRule" id="PRU00855"/>
    </source>
</evidence>
<evidence type="ECO:0000256" key="4">
    <source>
        <dbReference type="ARBA" id="ARBA00022771"/>
    </source>
</evidence>
<keyword evidence="5" id="KW-0862">Zinc</keyword>
<keyword evidence="3" id="KW-0479">Metal-binding</keyword>
<dbReference type="InterPro" id="IPR038129">
    <property type="entry name" value="Nanos_sf"/>
</dbReference>
<protein>
    <submittedName>
        <fullName evidence="10">Jg15780 protein</fullName>
    </submittedName>
</protein>
<dbReference type="InterPro" id="IPR024161">
    <property type="entry name" value="Znf_nanos-typ"/>
</dbReference>
<dbReference type="AlphaFoldDB" id="A0A8S4RIQ3"/>
<evidence type="ECO:0000259" key="9">
    <source>
        <dbReference type="PROSITE" id="PS51522"/>
    </source>
</evidence>
<dbReference type="PANTHER" id="PTHR12887">
    <property type="entry name" value="NANOS PROTEIN"/>
    <property type="match status" value="1"/>
</dbReference>
<dbReference type="EMBL" id="CAKXAJ010025257">
    <property type="protein sequence ID" value="CAH2237319.1"/>
    <property type="molecule type" value="Genomic_DNA"/>
</dbReference>
<keyword evidence="7 8" id="KW-0694">RNA-binding</keyword>
<feature type="domain" description="Nanos-type" evidence="9">
    <location>
        <begin position="189"/>
        <end position="242"/>
    </location>
</feature>
<dbReference type="Proteomes" id="UP000838756">
    <property type="component" value="Unassembled WGS sequence"/>
</dbReference>
<sequence length="311" mass="35275">MGLDSYSNRTSGYYSEAFTQWGSQESWPEFQSALQETPAAGRPRSSSFAETKVDAVMEEFRMNGFDSPYDPEEERNLYKHRNNAELIGMGPPSMYLRQKSWPAPDASPSIPLPNARESKRRNAGEMFLAASGFQAKAEKLAPSSDVITEQQLRVLSTLPNSVLYNLLRELEQARVQLEAKPAKQPEVVECRFCKNNGERESYYRSHRLRWRGKVVCPVLRNYRCRRCGAKGDSAHTLKYCPLASADERQKSNAMMQSVRARRTWQTPSSDIASEYVVMGEATPSVITDGAYFNSYEPLDPIWEALAKKLML</sequence>
<proteinExistence type="inferred from homology"/>
<evidence type="ECO:0000313" key="11">
    <source>
        <dbReference type="Proteomes" id="UP000838756"/>
    </source>
</evidence>
<evidence type="ECO:0000256" key="5">
    <source>
        <dbReference type="ARBA" id="ARBA00022833"/>
    </source>
</evidence>
<comment type="similarity">
    <text evidence="8">Belongs to the nanos family.</text>
</comment>
<evidence type="ECO:0000256" key="7">
    <source>
        <dbReference type="ARBA" id="ARBA00022884"/>
    </source>
</evidence>
<reference evidence="10" key="1">
    <citation type="submission" date="2022-03" db="EMBL/GenBank/DDBJ databases">
        <authorList>
            <person name="Lindestad O."/>
        </authorList>
    </citation>
    <scope>NUCLEOTIDE SEQUENCE</scope>
</reference>
<dbReference type="GO" id="GO:0003723">
    <property type="term" value="F:RNA binding"/>
    <property type="evidence" value="ECO:0007669"/>
    <property type="project" value="UniProtKB-UniRule"/>
</dbReference>
<organism evidence="10 11">
    <name type="scientific">Pararge aegeria aegeria</name>
    <dbReference type="NCBI Taxonomy" id="348720"/>
    <lineage>
        <taxon>Eukaryota</taxon>
        <taxon>Metazoa</taxon>
        <taxon>Ecdysozoa</taxon>
        <taxon>Arthropoda</taxon>
        <taxon>Hexapoda</taxon>
        <taxon>Insecta</taxon>
        <taxon>Pterygota</taxon>
        <taxon>Neoptera</taxon>
        <taxon>Endopterygota</taxon>
        <taxon>Lepidoptera</taxon>
        <taxon>Glossata</taxon>
        <taxon>Ditrysia</taxon>
        <taxon>Papilionoidea</taxon>
        <taxon>Nymphalidae</taxon>
        <taxon>Satyrinae</taxon>
        <taxon>Satyrini</taxon>
        <taxon>Parargina</taxon>
        <taxon>Pararge</taxon>
    </lineage>
</organism>
<keyword evidence="6 8" id="KW-0810">Translation regulation</keyword>
<gene>
    <name evidence="10" type="primary">jg15780</name>
    <name evidence="10" type="ORF">PAEG_LOCUS14614</name>
</gene>
<evidence type="ECO:0000256" key="2">
    <source>
        <dbReference type="ARBA" id="ARBA00022490"/>
    </source>
</evidence>
<accession>A0A8S4RIQ3</accession>
<keyword evidence="11" id="KW-1185">Reference proteome</keyword>
<dbReference type="Pfam" id="PF05741">
    <property type="entry name" value="zf-nanos"/>
    <property type="match status" value="1"/>
</dbReference>
<dbReference type="InterPro" id="IPR008705">
    <property type="entry name" value="Nanos/Xcar2"/>
</dbReference>
<dbReference type="GO" id="GO:0005737">
    <property type="term" value="C:cytoplasm"/>
    <property type="evidence" value="ECO:0007669"/>
    <property type="project" value="UniProtKB-SubCell"/>
</dbReference>
<dbReference type="GO" id="GO:0008270">
    <property type="term" value="F:zinc ion binding"/>
    <property type="evidence" value="ECO:0007669"/>
    <property type="project" value="UniProtKB-KW"/>
</dbReference>
<comment type="subcellular location">
    <subcellularLocation>
        <location evidence="1">Cytoplasm</location>
    </subcellularLocation>
</comment>
<dbReference type="OrthoDB" id="10010129at2759"/>
<evidence type="ECO:0000256" key="6">
    <source>
        <dbReference type="ARBA" id="ARBA00022845"/>
    </source>
</evidence>
<keyword evidence="4 8" id="KW-0863">Zinc-finger</keyword>
<name>A0A8S4RIQ3_9NEOP</name>
<evidence type="ECO:0000313" key="10">
    <source>
        <dbReference type="EMBL" id="CAH2237319.1"/>
    </source>
</evidence>
<comment type="caution">
    <text evidence="10">The sequence shown here is derived from an EMBL/GenBank/DDBJ whole genome shotgun (WGS) entry which is preliminary data.</text>
</comment>
<dbReference type="GO" id="GO:0006417">
    <property type="term" value="P:regulation of translation"/>
    <property type="evidence" value="ECO:0007669"/>
    <property type="project" value="UniProtKB-UniRule"/>
</dbReference>
<evidence type="ECO:0000256" key="1">
    <source>
        <dbReference type="ARBA" id="ARBA00004496"/>
    </source>
</evidence>
<evidence type="ECO:0000256" key="3">
    <source>
        <dbReference type="ARBA" id="ARBA00022723"/>
    </source>
</evidence>
<dbReference type="Gene3D" id="4.10.60.30">
    <property type="entry name" value="Nanos, RNA-binding domain"/>
    <property type="match status" value="1"/>
</dbReference>
<dbReference type="PROSITE" id="PS51522">
    <property type="entry name" value="ZF_NANOS"/>
    <property type="match status" value="1"/>
</dbReference>
<keyword evidence="2" id="KW-0963">Cytoplasm</keyword>